<dbReference type="InterPro" id="IPR037119">
    <property type="entry name" value="Haem_oxidase_HugZ-like_sf"/>
</dbReference>
<dbReference type="RefSeq" id="WP_187738825.1">
    <property type="nucleotide sequence ID" value="NZ_CP060825.1"/>
</dbReference>
<dbReference type="KEGG" id="sgj:IAG43_00890"/>
<keyword evidence="3" id="KW-1185">Reference proteome</keyword>
<dbReference type="SUPFAM" id="SSF50475">
    <property type="entry name" value="FMN-binding split barrel"/>
    <property type="match status" value="1"/>
</dbReference>
<accession>A0A7H0HM52</accession>
<gene>
    <name evidence="2" type="ORF">IAG43_00890</name>
</gene>
<organism evidence="2 3">
    <name type="scientific">Streptomyces genisteinicus</name>
    <dbReference type="NCBI Taxonomy" id="2768068"/>
    <lineage>
        <taxon>Bacteria</taxon>
        <taxon>Bacillati</taxon>
        <taxon>Actinomycetota</taxon>
        <taxon>Actinomycetes</taxon>
        <taxon>Kitasatosporales</taxon>
        <taxon>Streptomycetaceae</taxon>
        <taxon>Streptomyces</taxon>
    </lineage>
</organism>
<dbReference type="EMBL" id="CP060825">
    <property type="protein sequence ID" value="QNP61618.1"/>
    <property type="molecule type" value="Genomic_DNA"/>
</dbReference>
<evidence type="ECO:0000259" key="1">
    <source>
        <dbReference type="Pfam" id="PF10615"/>
    </source>
</evidence>
<sequence>MIPAKSRVDEPGNAERIRSVLAAAPSLSLTAGEGRYDLISMHSVERRGRLLLHAPADSPLAAQVTHAPRGDLGALLEFTDLAPADVRERVRAKVTLAGRLAPCDARHTTRTLVLGLDLARAAIERHGRVEHVDPGELARAEPDVLAEQEATMLLHLADDHQDIVERLTLLADPALTHGALRVRPLALDRFGIVLRFEYAAGHTDTRIAFPGPVRDADDVGRRLDRLLRRPASRRTRHRP</sequence>
<name>A0A7H0HM52_9ACTN</name>
<reference evidence="2 3" key="1">
    <citation type="submission" date="2020-08" db="EMBL/GenBank/DDBJ databases">
        <title>A novel species.</title>
        <authorList>
            <person name="Gao J."/>
        </authorList>
    </citation>
    <scope>NUCLEOTIDE SEQUENCE [LARGE SCALE GENOMIC DNA]</scope>
    <source>
        <strain evidence="2 3">CRPJ-33</strain>
    </source>
</reference>
<dbReference type="Gene3D" id="3.20.180.10">
    <property type="entry name" value="PNP-oxidase-like"/>
    <property type="match status" value="1"/>
</dbReference>
<dbReference type="Proteomes" id="UP000516230">
    <property type="component" value="Chromosome"/>
</dbReference>
<evidence type="ECO:0000313" key="2">
    <source>
        <dbReference type="EMBL" id="QNP61618.1"/>
    </source>
</evidence>
<feature type="domain" description="DUF2470" evidence="1">
    <location>
        <begin position="151"/>
        <end position="223"/>
    </location>
</feature>
<dbReference type="InterPro" id="IPR019595">
    <property type="entry name" value="DUF2470"/>
</dbReference>
<dbReference type="Pfam" id="PF10615">
    <property type="entry name" value="DUF2470"/>
    <property type="match status" value="1"/>
</dbReference>
<protein>
    <submittedName>
        <fullName evidence="2">DUF2470 domain-containing protein</fullName>
    </submittedName>
</protein>
<dbReference type="AlphaFoldDB" id="A0A7H0HM52"/>
<evidence type="ECO:0000313" key="3">
    <source>
        <dbReference type="Proteomes" id="UP000516230"/>
    </source>
</evidence>
<proteinExistence type="predicted"/>